<dbReference type="Proteomes" id="UP000283210">
    <property type="component" value="Chromosome 12"/>
</dbReference>
<keyword evidence="2" id="KW-1185">Reference proteome</keyword>
<sequence length="100" mass="10939">MRAPPSGFSQLGHDLKLQFIQHATVGGAAEARGQCGENKDLPGSCRAPTVLSAERQQGRFAGRSPHRQQPVQGASILRCGVKRKKTRHLTQRKKEKVSLI</sequence>
<dbReference type="AlphaFoldDB" id="A0A437CSN2"/>
<accession>A0A437CSN2</accession>
<evidence type="ECO:0000313" key="1">
    <source>
        <dbReference type="EMBL" id="RVE65915.1"/>
    </source>
</evidence>
<name>A0A437CSN2_ORYJA</name>
<reference evidence="1 2" key="1">
    <citation type="submission" date="2018-11" db="EMBL/GenBank/DDBJ databases">
        <authorList>
            <person name="Lopez-Roques C."/>
            <person name="Donnadieu C."/>
            <person name="Bouchez O."/>
            <person name="Klopp C."/>
            <person name="Cabau C."/>
            <person name="Zahm M."/>
        </authorList>
    </citation>
    <scope>NUCLEOTIDE SEQUENCE [LARGE SCALE GENOMIC DNA]</scope>
    <source>
        <strain evidence="1">RS831</strain>
        <tissue evidence="1">Whole body</tissue>
    </source>
</reference>
<organism evidence="1 2">
    <name type="scientific">Oryzias javanicus</name>
    <name type="common">Javanese ricefish</name>
    <name type="synonym">Aplocheilus javanicus</name>
    <dbReference type="NCBI Taxonomy" id="123683"/>
    <lineage>
        <taxon>Eukaryota</taxon>
        <taxon>Metazoa</taxon>
        <taxon>Chordata</taxon>
        <taxon>Craniata</taxon>
        <taxon>Vertebrata</taxon>
        <taxon>Euteleostomi</taxon>
        <taxon>Actinopterygii</taxon>
        <taxon>Neopterygii</taxon>
        <taxon>Teleostei</taxon>
        <taxon>Neoteleostei</taxon>
        <taxon>Acanthomorphata</taxon>
        <taxon>Ovalentaria</taxon>
        <taxon>Atherinomorphae</taxon>
        <taxon>Beloniformes</taxon>
        <taxon>Adrianichthyidae</taxon>
        <taxon>Oryziinae</taxon>
        <taxon>Oryzias</taxon>
    </lineage>
</organism>
<gene>
    <name evidence="1" type="ORF">OJAV_G00121020</name>
</gene>
<proteinExistence type="predicted"/>
<evidence type="ECO:0000313" key="2">
    <source>
        <dbReference type="Proteomes" id="UP000283210"/>
    </source>
</evidence>
<dbReference type="EMBL" id="CM012448">
    <property type="protein sequence ID" value="RVE65915.1"/>
    <property type="molecule type" value="Genomic_DNA"/>
</dbReference>
<protein>
    <submittedName>
        <fullName evidence="1">Uncharacterized protein</fullName>
    </submittedName>
</protein>
<reference evidence="1 2" key="2">
    <citation type="submission" date="2019-01" db="EMBL/GenBank/DDBJ databases">
        <title>A chromosome length genome reference of the Java medaka (oryzias javanicus).</title>
        <authorList>
            <person name="Herpin A."/>
            <person name="Takehana Y."/>
            <person name="Naruse K."/>
            <person name="Ansai S."/>
            <person name="Kawaguchi M."/>
        </authorList>
    </citation>
    <scope>NUCLEOTIDE SEQUENCE [LARGE SCALE GENOMIC DNA]</scope>
    <source>
        <strain evidence="1">RS831</strain>
        <tissue evidence="1">Whole body</tissue>
    </source>
</reference>